<dbReference type="Gene3D" id="3.20.20.140">
    <property type="entry name" value="Metal-dependent hydrolases"/>
    <property type="match status" value="1"/>
</dbReference>
<dbReference type="InterPro" id="IPR032466">
    <property type="entry name" value="Metal_Hydrolase"/>
</dbReference>
<evidence type="ECO:0000313" key="3">
    <source>
        <dbReference type="Proteomes" id="UP001239167"/>
    </source>
</evidence>
<dbReference type="EMBL" id="JAUSUE010000025">
    <property type="protein sequence ID" value="MDQ0204978.1"/>
    <property type="molecule type" value="Genomic_DNA"/>
</dbReference>
<dbReference type="SUPFAM" id="SSF51338">
    <property type="entry name" value="Composite domain of metallo-dependent hydrolases"/>
    <property type="match status" value="1"/>
</dbReference>
<protein>
    <submittedName>
        <fullName evidence="2">Dihydroorotase</fullName>
        <ecNumber evidence="2">3.5.2.3</ecNumber>
    </submittedName>
</protein>
<evidence type="ECO:0000313" key="2">
    <source>
        <dbReference type="EMBL" id="MDQ0204978.1"/>
    </source>
</evidence>
<dbReference type="EC" id="3.5.2.3" evidence="2"/>
<gene>
    <name evidence="2" type="ORF">J2S01_002715</name>
</gene>
<feature type="domain" description="Amidohydrolase-related" evidence="1">
    <location>
        <begin position="55"/>
        <end position="374"/>
    </location>
</feature>
<dbReference type="PANTHER" id="PTHR42717:SF1">
    <property type="entry name" value="IMIDAZOLONEPROPIONASE AND RELATED AMIDOHYDROLASES"/>
    <property type="match status" value="1"/>
</dbReference>
<dbReference type="InterPro" id="IPR006680">
    <property type="entry name" value="Amidohydro-rel"/>
</dbReference>
<dbReference type="Pfam" id="PF01979">
    <property type="entry name" value="Amidohydro_1"/>
    <property type="match status" value="1"/>
</dbReference>
<reference evidence="2 3" key="1">
    <citation type="submission" date="2023-07" db="EMBL/GenBank/DDBJ databases">
        <title>Genomic Encyclopedia of Type Strains, Phase IV (KMG-IV): sequencing the most valuable type-strain genomes for metagenomic binning, comparative biology and taxonomic classification.</title>
        <authorList>
            <person name="Goeker M."/>
        </authorList>
    </citation>
    <scope>NUCLEOTIDE SEQUENCE [LARGE SCALE GENOMIC DNA]</scope>
    <source>
        <strain evidence="2 3">DSM 16980</strain>
    </source>
</reference>
<dbReference type="InterPro" id="IPR020043">
    <property type="entry name" value="Deacetylase_Atu3266-like"/>
</dbReference>
<sequence length="383" mass="43038">MNKIIDILIKNANIIYPDKGTVERGTIAIYNGKFIKYDHKESYVIRDEINADGYYVSPGWIDSHTHIFKDVTEPGFAADLGLIPMGITSTIDGGSAGIGTWPIFKHHIVDDNYLNVFYSINVSPSGQITERYPENVDPQHYDTDKLKTIMEKDPEHIRGLKLRYGAEVVEPFGNSVLDKTLELADSLHCQITLHVTNPPCDMEEIISKMRPGDIVCHIYQGKGSTIIDENGKVKEAIFKARKRGVYFDSADARINHCYKVIEPAIAQNFKPDIISTDLTQNGIFSNMSWGLPVVLSKWLNLGLTLEEVIADCTCHPAEIYCLPNGIGTLANNAAANVTIFSVENRHFHLKNRMGEEFDGEKMIIPQVTIINGKVRYKNLYFPF</sequence>
<evidence type="ECO:0000259" key="1">
    <source>
        <dbReference type="Pfam" id="PF01979"/>
    </source>
</evidence>
<accession>A0ABT9YAW6</accession>
<dbReference type="PANTHER" id="PTHR42717">
    <property type="entry name" value="DIHYDROOROTASE-RELATED"/>
    <property type="match status" value="1"/>
</dbReference>
<keyword evidence="3" id="KW-1185">Reference proteome</keyword>
<organism evidence="2 3">
    <name type="scientific">Pectinatus haikarae</name>
    <dbReference type="NCBI Taxonomy" id="349096"/>
    <lineage>
        <taxon>Bacteria</taxon>
        <taxon>Bacillati</taxon>
        <taxon>Bacillota</taxon>
        <taxon>Negativicutes</taxon>
        <taxon>Selenomonadales</taxon>
        <taxon>Selenomonadaceae</taxon>
        <taxon>Pectinatus</taxon>
    </lineage>
</organism>
<dbReference type="SUPFAM" id="SSF51556">
    <property type="entry name" value="Metallo-dependent hydrolases"/>
    <property type="match status" value="1"/>
</dbReference>
<keyword evidence="2" id="KW-0378">Hydrolase</keyword>
<dbReference type="Gene3D" id="2.30.40.10">
    <property type="entry name" value="Urease, subunit C, domain 1"/>
    <property type="match status" value="1"/>
</dbReference>
<dbReference type="RefSeq" id="WP_307225259.1">
    <property type="nucleotide sequence ID" value="NZ_CP116940.1"/>
</dbReference>
<name>A0ABT9YAW6_9FIRM</name>
<comment type="caution">
    <text evidence="2">The sequence shown here is derived from an EMBL/GenBank/DDBJ whole genome shotgun (WGS) entry which is preliminary data.</text>
</comment>
<dbReference type="GO" id="GO:0004151">
    <property type="term" value="F:dihydroorotase activity"/>
    <property type="evidence" value="ECO:0007669"/>
    <property type="project" value="UniProtKB-EC"/>
</dbReference>
<dbReference type="InterPro" id="IPR011059">
    <property type="entry name" value="Metal-dep_hydrolase_composite"/>
</dbReference>
<dbReference type="Proteomes" id="UP001239167">
    <property type="component" value="Unassembled WGS sequence"/>
</dbReference>
<proteinExistence type="predicted"/>